<evidence type="ECO:0000313" key="4">
    <source>
        <dbReference type="EMBL" id="KIO72170.1"/>
    </source>
</evidence>
<dbReference type="Proteomes" id="UP000032076">
    <property type="component" value="Unassembled WGS sequence"/>
</dbReference>
<evidence type="ECO:0000256" key="2">
    <source>
        <dbReference type="ARBA" id="ARBA00022842"/>
    </source>
</evidence>
<comment type="pathway">
    <text evidence="3">Amino-acid biosynthesis; L-serine biosynthesis; L-serine from 3-phospho-D-glycerate: step 3/3.</text>
</comment>
<dbReference type="SUPFAM" id="SSF56784">
    <property type="entry name" value="HAD-like"/>
    <property type="match status" value="1"/>
</dbReference>
<keyword evidence="3" id="KW-0718">Serine biosynthesis</keyword>
<evidence type="ECO:0000256" key="1">
    <source>
        <dbReference type="ARBA" id="ARBA00022801"/>
    </source>
</evidence>
<dbReference type="InterPro" id="IPR023214">
    <property type="entry name" value="HAD_sf"/>
</dbReference>
<dbReference type="SFLD" id="SFLDG01129">
    <property type="entry name" value="C1.5:_HAD__Beta-PGM__Phosphata"/>
    <property type="match status" value="1"/>
</dbReference>
<keyword evidence="3" id="KW-0028">Amino-acid biosynthesis</keyword>
<dbReference type="Gene3D" id="1.20.120.710">
    <property type="entry name" value="Haloacid dehalogenase hydrolase-like domain"/>
    <property type="match status" value="1"/>
</dbReference>
<comment type="similarity">
    <text evidence="3">Belongs to the HAD-like hydrolase superfamily.</text>
</comment>
<sequence length="275" mass="31694">MEKLQKSRDMMIKAIFFDLDDTLLWDQKSVQKAFLATCKIAQERYGIDPSKLEDEVRQAARTLYLSYETYPFTQMIGINPFEGLWGEFCDKNDQFKALHDIVPTYRKDAWTQGLRALGIDDPDFGSELGETFPKERRKVPIVYEDTFPVLEQLKKDYRLLLLTNGSPDLQTTKLSLTPELPPYFEHIVISGNYGKGKPDPGIFQYALSLMSLEADEVLMVGDNLNTDILGANRTKIKSVWVNRYQKRRTDITPTFEIQNLTELFSILEKVNVKNS</sequence>
<comment type="catalytic activity">
    <reaction evidence="3">
        <text>O-phospho-L-serine + H2O = L-serine + phosphate</text>
        <dbReference type="Rhea" id="RHEA:21208"/>
        <dbReference type="ChEBI" id="CHEBI:15377"/>
        <dbReference type="ChEBI" id="CHEBI:33384"/>
        <dbReference type="ChEBI" id="CHEBI:43474"/>
        <dbReference type="ChEBI" id="CHEBI:57524"/>
        <dbReference type="EC" id="3.1.3.3"/>
    </reaction>
</comment>
<dbReference type="InterPro" id="IPR051400">
    <property type="entry name" value="HAD-like_hydrolase"/>
</dbReference>
<proteinExistence type="inferred from homology"/>
<dbReference type="SFLD" id="SFLDG01135">
    <property type="entry name" value="C1.5.6:_HAD__Beta-PGM__Phospha"/>
    <property type="match status" value="1"/>
</dbReference>
<keyword evidence="3" id="KW-0170">Cobalt</keyword>
<accession>A0ABD4A4W1</accession>
<gene>
    <name evidence="4" type="ORF">B4167_3021</name>
</gene>
<dbReference type="SFLD" id="SFLDS00003">
    <property type="entry name" value="Haloacid_Dehalogenase"/>
    <property type="match status" value="1"/>
</dbReference>
<dbReference type="InterPro" id="IPR036412">
    <property type="entry name" value="HAD-like_sf"/>
</dbReference>
<dbReference type="Pfam" id="PF00702">
    <property type="entry name" value="Hydrolase"/>
    <property type="match status" value="1"/>
</dbReference>
<reference evidence="4 5" key="1">
    <citation type="submission" date="2015-01" db="EMBL/GenBank/DDBJ databases">
        <title>Draft Genome Sequences of Four Bacillus thermoamylovorans Strains, Isolated From Food Products.</title>
        <authorList>
            <person name="Krawcyk A.O."/>
            <person name="Berendsen E.M."/>
            <person name="Eijlander R.T."/>
            <person name="de Jong A."/>
            <person name="Wells-Bennik M."/>
            <person name="Kuipers O.P."/>
        </authorList>
    </citation>
    <scope>NUCLEOTIDE SEQUENCE [LARGE SCALE GENOMIC DNA]</scope>
    <source>
        <strain evidence="4 5">B4167</strain>
    </source>
</reference>
<dbReference type="PANTHER" id="PTHR46470">
    <property type="entry name" value="N-ACYLNEURAMINATE-9-PHOSPHATASE"/>
    <property type="match status" value="1"/>
</dbReference>
<dbReference type="Gene3D" id="3.40.50.1000">
    <property type="entry name" value="HAD superfamily/HAD-like"/>
    <property type="match status" value="1"/>
</dbReference>
<comment type="catalytic activity">
    <reaction evidence="3">
        <text>O-phospho-D-serine + H2O = D-serine + phosphate</text>
        <dbReference type="Rhea" id="RHEA:24873"/>
        <dbReference type="ChEBI" id="CHEBI:15377"/>
        <dbReference type="ChEBI" id="CHEBI:35247"/>
        <dbReference type="ChEBI" id="CHEBI:43474"/>
        <dbReference type="ChEBI" id="CHEBI:58680"/>
        <dbReference type="EC" id="3.1.3.3"/>
    </reaction>
</comment>
<comment type="caution">
    <text evidence="4">The sequence shown here is derived from an EMBL/GenBank/DDBJ whole genome shotgun (WGS) entry which is preliminary data.</text>
</comment>
<organism evidence="4 5">
    <name type="scientific">Caldibacillus thermoamylovorans</name>
    <dbReference type="NCBI Taxonomy" id="35841"/>
    <lineage>
        <taxon>Bacteria</taxon>
        <taxon>Bacillati</taxon>
        <taxon>Bacillota</taxon>
        <taxon>Bacilli</taxon>
        <taxon>Bacillales</taxon>
        <taxon>Bacillaceae</taxon>
        <taxon>Caldibacillus</taxon>
    </lineage>
</organism>
<comment type="cofactor">
    <cofactor evidence="3">
        <name>Mg(2+)</name>
        <dbReference type="ChEBI" id="CHEBI:18420"/>
    </cofactor>
    <cofactor evidence="3">
        <name>Co(2+)</name>
        <dbReference type="ChEBI" id="CHEBI:48828"/>
    </cofactor>
</comment>
<keyword evidence="1 3" id="KW-0378">Hydrolase</keyword>
<comment type="function">
    <text evidence="3">Catalyzes the last step of the phosphorylated serine biosynthetic pathway, i.e. dephosphorylation of O-phospho-L-serine to form L-serine.</text>
</comment>
<dbReference type="InterPro" id="IPR006439">
    <property type="entry name" value="HAD-SF_hydro_IA"/>
</dbReference>
<keyword evidence="2 3" id="KW-0460">Magnesium</keyword>
<dbReference type="EC" id="3.1.3.3" evidence="3"/>
<dbReference type="EMBL" id="JXLU01000102">
    <property type="protein sequence ID" value="KIO72170.1"/>
    <property type="molecule type" value="Genomic_DNA"/>
</dbReference>
<dbReference type="NCBIfam" id="TIGR01549">
    <property type="entry name" value="HAD-SF-IA-v1"/>
    <property type="match status" value="1"/>
</dbReference>
<evidence type="ECO:0000313" key="5">
    <source>
        <dbReference type="Proteomes" id="UP000032076"/>
    </source>
</evidence>
<dbReference type="GO" id="GO:0036424">
    <property type="term" value="F:L-phosphoserine phosphatase activity"/>
    <property type="evidence" value="ECO:0007669"/>
    <property type="project" value="UniProtKB-UniRule"/>
</dbReference>
<protein>
    <recommendedName>
        <fullName evidence="3">Phosphoserine phosphatase</fullName>
        <shortName evidence="3">PSP</shortName>
        <ecNumber evidence="3">3.1.3.3</ecNumber>
    </recommendedName>
</protein>
<evidence type="ECO:0000256" key="3">
    <source>
        <dbReference type="HAMAP-Rule" id="MF_02240"/>
    </source>
</evidence>
<dbReference type="AlphaFoldDB" id="A0ABD4A4W1"/>
<dbReference type="InterPro" id="IPR044266">
    <property type="entry name" value="PSP_YsaA"/>
</dbReference>
<dbReference type="PANTHER" id="PTHR46470:SF3">
    <property type="entry name" value="N-ACYLNEURAMINATE-9-PHOSPHATASE"/>
    <property type="match status" value="1"/>
</dbReference>
<dbReference type="HAMAP" id="MF_02240">
    <property type="entry name" value="PSP"/>
    <property type="match status" value="1"/>
</dbReference>
<dbReference type="GO" id="GO:0006564">
    <property type="term" value="P:L-serine biosynthetic process"/>
    <property type="evidence" value="ECO:0007669"/>
    <property type="project" value="UniProtKB-UniRule"/>
</dbReference>
<name>A0ABD4A4W1_9BACI</name>